<gene>
    <name evidence="2" type="ORF">TVG1290876</name>
</gene>
<reference evidence="2 3" key="1">
    <citation type="journal article" date="1999" name="Proc. Jpn. Acad.">
        <title>Determination of the complete genomic DNA sequence of Thermoplasma volvanium GSS1.</title>
        <authorList>
            <person name="Kawashima T."/>
            <person name="Yamamoto Y."/>
            <person name="Aramaki H."/>
            <person name="Nunoshiba T."/>
            <person name="Kawamoto T."/>
            <person name="Watanabe K."/>
            <person name="Yamazaki M."/>
            <person name="Kanehori K."/>
            <person name="Amano N."/>
            <person name="Ohya Y."/>
            <person name="Makino K."/>
            <person name="Suzuki M."/>
        </authorList>
    </citation>
    <scope>NUCLEOTIDE SEQUENCE [LARGE SCALE GENOMIC DNA]</scope>
    <source>
        <strain evidence="3">ATCC 51530 / DSM 4299 / JCM 9571 / NBRC 15438 / GSS1</strain>
    </source>
</reference>
<feature type="transmembrane region" description="Helical" evidence="1">
    <location>
        <begin position="162"/>
        <end position="185"/>
    </location>
</feature>
<keyword evidence="1" id="KW-0812">Transmembrane</keyword>
<dbReference type="PaxDb" id="273116-14325491"/>
<keyword evidence="1" id="KW-1133">Transmembrane helix</keyword>
<organism evidence="2 3">
    <name type="scientific">Thermoplasma volcanium (strain ATCC 51530 / DSM 4299 / JCM 9571 / NBRC 15438 / GSS1)</name>
    <dbReference type="NCBI Taxonomy" id="273116"/>
    <lineage>
        <taxon>Archaea</taxon>
        <taxon>Methanobacteriati</taxon>
        <taxon>Thermoplasmatota</taxon>
        <taxon>Thermoplasmata</taxon>
        <taxon>Thermoplasmatales</taxon>
        <taxon>Thermoplasmataceae</taxon>
        <taxon>Thermoplasma</taxon>
    </lineage>
</organism>
<feature type="transmembrane region" description="Helical" evidence="1">
    <location>
        <begin position="280"/>
        <end position="299"/>
    </location>
</feature>
<accession>Q979A9</accession>
<feature type="transmembrane region" description="Helical" evidence="1">
    <location>
        <begin position="86"/>
        <end position="107"/>
    </location>
</feature>
<feature type="transmembrane region" description="Helical" evidence="1">
    <location>
        <begin position="191"/>
        <end position="220"/>
    </location>
</feature>
<name>Q979A9_THEVO</name>
<proteinExistence type="predicted"/>
<dbReference type="AlphaFoldDB" id="Q979A9"/>
<keyword evidence="1" id="KW-0472">Membrane</keyword>
<dbReference type="GeneID" id="1441369"/>
<dbReference type="EMBL" id="BA000011">
    <property type="protein sequence ID" value="BAB60395.1"/>
    <property type="molecule type" value="Genomic_DNA"/>
</dbReference>
<dbReference type="HOGENOM" id="CLU_942587_0_0_2"/>
<feature type="transmembrane region" description="Helical" evidence="1">
    <location>
        <begin position="241"/>
        <end position="260"/>
    </location>
</feature>
<dbReference type="RefSeq" id="WP_010917487.1">
    <property type="nucleotide sequence ID" value="NC_002689.2"/>
</dbReference>
<dbReference type="Proteomes" id="UP000001017">
    <property type="component" value="Chromosome"/>
</dbReference>
<dbReference type="eggNOG" id="arCOG06008">
    <property type="taxonomic scope" value="Archaea"/>
</dbReference>
<keyword evidence="3" id="KW-1185">Reference proteome</keyword>
<feature type="transmembrane region" description="Helical" evidence="1">
    <location>
        <begin position="12"/>
        <end position="30"/>
    </location>
</feature>
<dbReference type="KEGG" id="tvo:TVG1290876"/>
<dbReference type="OrthoDB" id="56710at2157"/>
<evidence type="ECO:0000256" key="1">
    <source>
        <dbReference type="SAM" id="Phobius"/>
    </source>
</evidence>
<reference evidence="2 3" key="2">
    <citation type="journal article" date="2000" name="Proc. Natl. Acad. Sci. U.S.A.">
        <title>Archaeal adaptation to higher temperatures revealed by genomic sequence of Thermoplasma volcanium.</title>
        <authorList>
            <person name="Kawashima T."/>
            <person name="Amano N."/>
            <person name="Koike H."/>
            <person name="Makino S."/>
            <person name="Higuchi S."/>
            <person name="Kawashima-Ohya Y."/>
            <person name="Watanabe K."/>
            <person name="Yamazaki M."/>
            <person name="Kanehori K."/>
            <person name="Kawamoto T."/>
            <person name="Nunoshiba T."/>
            <person name="Yamamoto Y."/>
            <person name="Aramaki H."/>
            <person name="Makino K."/>
            <person name="Suzuki M."/>
        </authorList>
    </citation>
    <scope>NUCLEOTIDE SEQUENCE [LARGE SCALE GENOMIC DNA]</scope>
    <source>
        <strain evidence="3">ATCC 51530 / DSM 4299 / JCM 9571 / NBRC 15438 / GSS1</strain>
    </source>
</reference>
<evidence type="ECO:0000313" key="3">
    <source>
        <dbReference type="Proteomes" id="UP000001017"/>
    </source>
</evidence>
<dbReference type="STRING" id="273116.gene:9382058"/>
<sequence length="324" mass="35741">MIINLWNPSYEGLYAAIVISYLLGIVHGITPDEHTWPITFSYAVGNYSTKGGAKAGLVFSAGFTVERALMSEIAALALASFMFYTYFNSIVYVIVGAVMALSGFYIANKLKYPHIHIIEESLYRIFGIHKHNKEREKLELEHMENPVMVNEDGVYRPVPTKLAFVHGLIAGFGFGAFALIIYFVIAPNMPIYLGFLPGLMFGLGTMTMQVLAGTLFGLWLSKKKDLTVNGIAFVARGISHFVLSYGGITFVIAGIVTLIFPQLWNYQIITGIKIHNLDALGLPFFLVVLSVLVIGYLGYKINLNKAVKMEMTNSANGSKESTPQ</sequence>
<evidence type="ECO:0000313" key="2">
    <source>
        <dbReference type="EMBL" id="BAB60395.1"/>
    </source>
</evidence>
<protein>
    <submittedName>
        <fullName evidence="2">TVG1290876 protein</fullName>
    </submittedName>
</protein>